<dbReference type="EMBL" id="LR796709">
    <property type="protein sequence ID" value="CAB4161597.1"/>
    <property type="molecule type" value="Genomic_DNA"/>
</dbReference>
<protein>
    <submittedName>
        <fullName evidence="1">Uncharacterized protein</fullName>
    </submittedName>
</protein>
<accession>A0A6J5LPQ0</accession>
<dbReference type="EMBL" id="LR797434">
    <property type="protein sequence ID" value="CAB4216268.1"/>
    <property type="molecule type" value="Genomic_DNA"/>
</dbReference>
<gene>
    <name evidence="6" type="ORF">UFOVP1031_103</name>
    <name evidence="7" type="ORF">UFOVP1172_32</name>
    <name evidence="8" type="ORF">UFOVP1240_94</name>
    <name evidence="9" type="ORF">UFOVP1486_151</name>
    <name evidence="11" type="ORF">UFOVP1578_18</name>
    <name evidence="10" type="ORF">UFOVP1630_10</name>
    <name evidence="1" type="ORF">UFOVP288_111</name>
    <name evidence="2" type="ORF">UFOVP483_85</name>
    <name evidence="3" type="ORF">UFOVP573_4</name>
    <name evidence="4" type="ORF">UFOVP769_111</name>
    <name evidence="5" type="ORF">UFOVP962_79</name>
</gene>
<evidence type="ECO:0000313" key="7">
    <source>
        <dbReference type="EMBL" id="CAB4188488.1"/>
    </source>
</evidence>
<dbReference type="EMBL" id="LR796548">
    <property type="protein sequence ID" value="CAB4150503.1"/>
    <property type="molecule type" value="Genomic_DNA"/>
</dbReference>
<dbReference type="EMBL" id="LR797130">
    <property type="protein sequence ID" value="CAB4188488.1"/>
    <property type="molecule type" value="Genomic_DNA"/>
</dbReference>
<dbReference type="EMBL" id="LR796461">
    <property type="protein sequence ID" value="CAB4146123.1"/>
    <property type="molecule type" value="Genomic_DNA"/>
</dbReference>
<dbReference type="EMBL" id="LR797180">
    <property type="protein sequence ID" value="CAB4192018.1"/>
    <property type="molecule type" value="Genomic_DNA"/>
</dbReference>
<organism evidence="1">
    <name type="scientific">uncultured Caudovirales phage</name>
    <dbReference type="NCBI Taxonomy" id="2100421"/>
    <lineage>
        <taxon>Viruses</taxon>
        <taxon>Duplodnaviria</taxon>
        <taxon>Heunggongvirae</taxon>
        <taxon>Uroviricota</taxon>
        <taxon>Caudoviricetes</taxon>
        <taxon>Peduoviridae</taxon>
        <taxon>Maltschvirus</taxon>
        <taxon>Maltschvirus maltsch</taxon>
    </lineage>
</organism>
<evidence type="ECO:0000313" key="11">
    <source>
        <dbReference type="EMBL" id="CAB5230505.1"/>
    </source>
</evidence>
<evidence type="ECO:0000313" key="9">
    <source>
        <dbReference type="EMBL" id="CAB4216268.1"/>
    </source>
</evidence>
<dbReference type="EMBL" id="LR796917">
    <property type="protein sequence ID" value="CAB4174739.1"/>
    <property type="molecule type" value="Genomic_DNA"/>
</dbReference>
<dbReference type="EMBL" id="LR797492">
    <property type="protein sequence ID" value="CAB4219848.1"/>
    <property type="molecule type" value="Genomic_DNA"/>
</dbReference>
<evidence type="ECO:0000313" key="5">
    <source>
        <dbReference type="EMBL" id="CAB4174739.1"/>
    </source>
</evidence>
<evidence type="ECO:0000313" key="2">
    <source>
        <dbReference type="EMBL" id="CAB4146123.1"/>
    </source>
</evidence>
<evidence type="ECO:0000313" key="6">
    <source>
        <dbReference type="EMBL" id="CAB4179440.1"/>
    </source>
</evidence>
<proteinExistence type="predicted"/>
<dbReference type="EMBL" id="LR798423">
    <property type="protein sequence ID" value="CAB5230505.1"/>
    <property type="molecule type" value="Genomic_DNA"/>
</dbReference>
<evidence type="ECO:0000313" key="4">
    <source>
        <dbReference type="EMBL" id="CAB4161597.1"/>
    </source>
</evidence>
<sequence>MTKSGLYRHTKFMINMAIDTYREITTYIFGDSITNLIRNLYRESV</sequence>
<dbReference type="EMBL" id="LR796980">
    <property type="protein sequence ID" value="CAB4179440.1"/>
    <property type="molecule type" value="Genomic_DNA"/>
</dbReference>
<reference evidence="1" key="1">
    <citation type="submission" date="2020-04" db="EMBL/GenBank/DDBJ databases">
        <authorList>
            <person name="Chiriac C."/>
            <person name="Salcher M."/>
            <person name="Ghai R."/>
            <person name="Kavagutti S V."/>
        </authorList>
    </citation>
    <scope>NUCLEOTIDE SEQUENCE</scope>
</reference>
<dbReference type="EMBL" id="LR796305">
    <property type="protein sequence ID" value="CAB4135742.1"/>
    <property type="molecule type" value="Genomic_DNA"/>
</dbReference>
<evidence type="ECO:0000313" key="8">
    <source>
        <dbReference type="EMBL" id="CAB4192018.1"/>
    </source>
</evidence>
<evidence type="ECO:0000313" key="10">
    <source>
        <dbReference type="EMBL" id="CAB4219848.1"/>
    </source>
</evidence>
<name>A0A6J5LPQ0_9CAUD</name>
<evidence type="ECO:0000313" key="3">
    <source>
        <dbReference type="EMBL" id="CAB4150503.1"/>
    </source>
</evidence>
<evidence type="ECO:0000313" key="1">
    <source>
        <dbReference type="EMBL" id="CAB4135742.1"/>
    </source>
</evidence>